<dbReference type="Pfam" id="PF07578">
    <property type="entry name" value="LAB_N"/>
    <property type="match status" value="1"/>
</dbReference>
<dbReference type="RefSeq" id="WP_263540609.1">
    <property type="nucleotide sequence ID" value="NZ_JAOVZO020000020.1"/>
</dbReference>
<dbReference type="GO" id="GO:0008915">
    <property type="term" value="F:lipid-A-disaccharide synthase activity"/>
    <property type="evidence" value="ECO:0007669"/>
    <property type="project" value="InterPro"/>
</dbReference>
<evidence type="ECO:0000256" key="1">
    <source>
        <dbReference type="SAM" id="Phobius"/>
    </source>
</evidence>
<dbReference type="AlphaFoldDB" id="A0A9X4BIM1"/>
<keyword evidence="4" id="KW-1185">Reference proteome</keyword>
<feature type="transmembrane region" description="Helical" evidence="1">
    <location>
        <begin position="49"/>
        <end position="67"/>
    </location>
</feature>
<dbReference type="SMART" id="SM01259">
    <property type="entry name" value="LAB_N"/>
    <property type="match status" value="1"/>
</dbReference>
<accession>A0A9X4BIM1</accession>
<evidence type="ECO:0000259" key="2">
    <source>
        <dbReference type="SMART" id="SM01259"/>
    </source>
</evidence>
<feature type="transmembrane region" description="Helical" evidence="1">
    <location>
        <begin position="18"/>
        <end position="37"/>
    </location>
</feature>
<organism evidence="3 4">
    <name type="scientific">Tahibacter soli</name>
    <dbReference type="NCBI Taxonomy" id="2983605"/>
    <lineage>
        <taxon>Bacteria</taxon>
        <taxon>Pseudomonadati</taxon>
        <taxon>Pseudomonadota</taxon>
        <taxon>Gammaproteobacteria</taxon>
        <taxon>Lysobacterales</taxon>
        <taxon>Rhodanobacteraceae</taxon>
        <taxon>Tahibacter</taxon>
    </lineage>
</organism>
<dbReference type="EMBL" id="JAOVZO020000020">
    <property type="protein sequence ID" value="MDC8015420.1"/>
    <property type="molecule type" value="Genomic_DNA"/>
</dbReference>
<sequence>MDQALFDFDHIVITPWKLIGYLGTLLFTARWFVQAWATKRKRRTHLPMAFWWLSIVGSLLTLSYFIWGKNDSVGILQNAFPAFVAVYNIIVEMRHRKERAAEEAAARQTPAA</sequence>
<keyword evidence="1" id="KW-0812">Transmembrane</keyword>
<keyword evidence="1" id="KW-0472">Membrane</keyword>
<dbReference type="InterPro" id="IPR011499">
    <property type="entry name" value="Lipid_A_biosynth_N"/>
</dbReference>
<gene>
    <name evidence="3" type="ORF">OD750_023075</name>
</gene>
<dbReference type="Gene3D" id="1.20.1280.290">
    <property type="match status" value="1"/>
</dbReference>
<comment type="caution">
    <text evidence="3">The sequence shown here is derived from an EMBL/GenBank/DDBJ whole genome shotgun (WGS) entry which is preliminary data.</text>
</comment>
<feature type="transmembrane region" description="Helical" evidence="1">
    <location>
        <begin position="73"/>
        <end position="91"/>
    </location>
</feature>
<evidence type="ECO:0000313" key="3">
    <source>
        <dbReference type="EMBL" id="MDC8015420.1"/>
    </source>
</evidence>
<protein>
    <submittedName>
        <fullName evidence="3">Lipid-A-disaccharide synthase N-terminal domain-containing protein</fullName>
    </submittedName>
</protein>
<name>A0A9X4BIM1_9GAMM</name>
<dbReference type="Proteomes" id="UP001139971">
    <property type="component" value="Unassembled WGS sequence"/>
</dbReference>
<feature type="domain" description="Lipid A biosynthesis N-terminal" evidence="2">
    <location>
        <begin position="19"/>
        <end position="91"/>
    </location>
</feature>
<dbReference type="GO" id="GO:0009245">
    <property type="term" value="P:lipid A biosynthetic process"/>
    <property type="evidence" value="ECO:0007669"/>
    <property type="project" value="InterPro"/>
</dbReference>
<dbReference type="GO" id="GO:0016020">
    <property type="term" value="C:membrane"/>
    <property type="evidence" value="ECO:0007669"/>
    <property type="project" value="GOC"/>
</dbReference>
<reference evidence="3" key="1">
    <citation type="submission" date="2023-02" db="EMBL/GenBank/DDBJ databases">
        <title>Tahibacter soli sp. nov. isolated from soil.</title>
        <authorList>
            <person name="Baek J.H."/>
            <person name="Lee J.K."/>
            <person name="Choi D.G."/>
            <person name="Jeon C.O."/>
        </authorList>
    </citation>
    <scope>NUCLEOTIDE SEQUENCE</scope>
    <source>
        <strain evidence="3">BL</strain>
    </source>
</reference>
<keyword evidence="1" id="KW-1133">Transmembrane helix</keyword>
<evidence type="ECO:0000313" key="4">
    <source>
        <dbReference type="Proteomes" id="UP001139971"/>
    </source>
</evidence>
<proteinExistence type="predicted"/>